<dbReference type="AlphaFoldDB" id="A0AAW1X906"/>
<accession>A0AAW1X906</accession>
<evidence type="ECO:0000313" key="2">
    <source>
        <dbReference type="Proteomes" id="UP001457282"/>
    </source>
</evidence>
<dbReference type="Proteomes" id="UP001457282">
    <property type="component" value="Unassembled WGS sequence"/>
</dbReference>
<gene>
    <name evidence="1" type="ORF">M0R45_020097</name>
</gene>
<evidence type="ECO:0000313" key="1">
    <source>
        <dbReference type="EMBL" id="KAK9932875.1"/>
    </source>
</evidence>
<reference evidence="1 2" key="1">
    <citation type="journal article" date="2023" name="G3 (Bethesda)">
        <title>A chromosome-length genome assembly and annotation of blackberry (Rubus argutus, cv. 'Hillquist').</title>
        <authorList>
            <person name="Bruna T."/>
            <person name="Aryal R."/>
            <person name="Dudchenko O."/>
            <person name="Sargent D.J."/>
            <person name="Mead D."/>
            <person name="Buti M."/>
            <person name="Cavallini A."/>
            <person name="Hytonen T."/>
            <person name="Andres J."/>
            <person name="Pham M."/>
            <person name="Weisz D."/>
            <person name="Mascagni F."/>
            <person name="Usai G."/>
            <person name="Natali L."/>
            <person name="Bassil N."/>
            <person name="Fernandez G.E."/>
            <person name="Lomsadze A."/>
            <person name="Armour M."/>
            <person name="Olukolu B."/>
            <person name="Poorten T."/>
            <person name="Britton C."/>
            <person name="Davik J."/>
            <person name="Ashrafi H."/>
            <person name="Aiden E.L."/>
            <person name="Borodovsky M."/>
            <person name="Worthington M."/>
        </authorList>
    </citation>
    <scope>NUCLEOTIDE SEQUENCE [LARGE SCALE GENOMIC DNA]</scope>
    <source>
        <strain evidence="1">PI 553951</strain>
    </source>
</reference>
<comment type="caution">
    <text evidence="1">The sequence shown here is derived from an EMBL/GenBank/DDBJ whole genome shotgun (WGS) entry which is preliminary data.</text>
</comment>
<organism evidence="1 2">
    <name type="scientific">Rubus argutus</name>
    <name type="common">Southern blackberry</name>
    <dbReference type="NCBI Taxonomy" id="59490"/>
    <lineage>
        <taxon>Eukaryota</taxon>
        <taxon>Viridiplantae</taxon>
        <taxon>Streptophyta</taxon>
        <taxon>Embryophyta</taxon>
        <taxon>Tracheophyta</taxon>
        <taxon>Spermatophyta</taxon>
        <taxon>Magnoliopsida</taxon>
        <taxon>eudicotyledons</taxon>
        <taxon>Gunneridae</taxon>
        <taxon>Pentapetalae</taxon>
        <taxon>rosids</taxon>
        <taxon>fabids</taxon>
        <taxon>Rosales</taxon>
        <taxon>Rosaceae</taxon>
        <taxon>Rosoideae</taxon>
        <taxon>Rosoideae incertae sedis</taxon>
        <taxon>Rubus</taxon>
    </lineage>
</organism>
<dbReference type="EMBL" id="JBEDUW010000004">
    <property type="protein sequence ID" value="KAK9932875.1"/>
    <property type="molecule type" value="Genomic_DNA"/>
</dbReference>
<proteinExistence type="predicted"/>
<protein>
    <submittedName>
        <fullName evidence="1">Uncharacterized protein</fullName>
    </submittedName>
</protein>
<sequence length="161" mass="17343">MELSHHSRRLHSPHIGRTTSTTTSPFQFIASGLCPICLAVVEFTKPTRRKLSAVSSHCHQHSPATSATATLQSSPTSCVAVCSVASPRARSAQITISAQRCRFTPAVDPSRPVICSSPPSPMLPSPAVFRRISSDATNVYNHAPLPKIRRPRALPNCNRPA</sequence>
<keyword evidence="2" id="KW-1185">Reference proteome</keyword>
<name>A0AAW1X906_RUBAR</name>